<dbReference type="EMBL" id="UOFK01000297">
    <property type="protein sequence ID" value="VAW82095.1"/>
    <property type="molecule type" value="Genomic_DNA"/>
</dbReference>
<dbReference type="InterPro" id="IPR003593">
    <property type="entry name" value="AAA+_ATPase"/>
</dbReference>
<dbReference type="Pfam" id="PF00005">
    <property type="entry name" value="ABC_tran"/>
    <property type="match status" value="1"/>
</dbReference>
<evidence type="ECO:0000259" key="4">
    <source>
        <dbReference type="PROSITE" id="PS50893"/>
    </source>
</evidence>
<evidence type="ECO:0000256" key="3">
    <source>
        <dbReference type="ARBA" id="ARBA00022840"/>
    </source>
</evidence>
<dbReference type="InterPro" id="IPR003439">
    <property type="entry name" value="ABC_transporter-like_ATP-bd"/>
</dbReference>
<evidence type="ECO:0000313" key="5">
    <source>
        <dbReference type="EMBL" id="VAW82095.1"/>
    </source>
</evidence>
<proteinExistence type="predicted"/>
<evidence type="ECO:0000256" key="1">
    <source>
        <dbReference type="ARBA" id="ARBA00022448"/>
    </source>
</evidence>
<keyword evidence="1" id="KW-0813">Transport</keyword>
<dbReference type="GO" id="GO:0005524">
    <property type="term" value="F:ATP binding"/>
    <property type="evidence" value="ECO:0007669"/>
    <property type="project" value="UniProtKB-KW"/>
</dbReference>
<sequence>MLELSQISKRYSGTQALAPTDLRVSKGDTLVLIGPSGCGKSTLLRLIVGLLMPDTGTIHFEGSPLTPATILQARQRMGYVIQEGGLFPHLTVRDNVTIMARYLRRDTGWIESRLAELTQLVHLSPDLMTRFPAELSGGQRQRVSLMRALMLDPELLLLDEPLGALDPMIRYRLQQELKAIFTKLGKTVVMVTHDIAEAAFFGQTLVLMRDGHIVQSGSFKDLAQAPAETFVEQFIFAQREPMAQLARALK</sequence>
<dbReference type="AlphaFoldDB" id="A0A3B0YME0"/>
<keyword evidence="3 5" id="KW-0067">ATP-binding</keyword>
<dbReference type="Gene3D" id="3.40.50.300">
    <property type="entry name" value="P-loop containing nucleotide triphosphate hydrolases"/>
    <property type="match status" value="1"/>
</dbReference>
<reference evidence="5" key="1">
    <citation type="submission" date="2018-06" db="EMBL/GenBank/DDBJ databases">
        <authorList>
            <person name="Zhirakovskaya E."/>
        </authorList>
    </citation>
    <scope>NUCLEOTIDE SEQUENCE</scope>
</reference>
<dbReference type="GO" id="GO:0016887">
    <property type="term" value="F:ATP hydrolysis activity"/>
    <property type="evidence" value="ECO:0007669"/>
    <property type="project" value="InterPro"/>
</dbReference>
<dbReference type="InterPro" id="IPR050093">
    <property type="entry name" value="ABC_SmlMolc_Importer"/>
</dbReference>
<dbReference type="SUPFAM" id="SSF52540">
    <property type="entry name" value="P-loop containing nucleoside triphosphate hydrolases"/>
    <property type="match status" value="1"/>
</dbReference>
<evidence type="ECO:0000256" key="2">
    <source>
        <dbReference type="ARBA" id="ARBA00022741"/>
    </source>
</evidence>
<feature type="domain" description="ABC transporter" evidence="4">
    <location>
        <begin position="2"/>
        <end position="235"/>
    </location>
</feature>
<name>A0A3B0YME0_9ZZZZ</name>
<dbReference type="SMART" id="SM00382">
    <property type="entry name" value="AAA"/>
    <property type="match status" value="1"/>
</dbReference>
<protein>
    <submittedName>
        <fullName evidence="5">ABC transporter, ATP-binding protein (Cluster 13, osmolytes)</fullName>
    </submittedName>
</protein>
<gene>
    <name evidence="5" type="ORF">MNBD_GAMMA13-1089</name>
</gene>
<dbReference type="PANTHER" id="PTHR42781">
    <property type="entry name" value="SPERMIDINE/PUTRESCINE IMPORT ATP-BINDING PROTEIN POTA"/>
    <property type="match status" value="1"/>
</dbReference>
<keyword evidence="2" id="KW-0547">Nucleotide-binding</keyword>
<dbReference type="PANTHER" id="PTHR42781:SF4">
    <property type="entry name" value="SPERMIDINE_PUTRESCINE IMPORT ATP-BINDING PROTEIN POTA"/>
    <property type="match status" value="1"/>
</dbReference>
<dbReference type="PROSITE" id="PS50893">
    <property type="entry name" value="ABC_TRANSPORTER_2"/>
    <property type="match status" value="1"/>
</dbReference>
<dbReference type="InterPro" id="IPR027417">
    <property type="entry name" value="P-loop_NTPase"/>
</dbReference>
<accession>A0A3B0YME0</accession>
<dbReference type="FunFam" id="3.40.50.300:FF:000425">
    <property type="entry name" value="Probable ABC transporter, ATP-binding subunit"/>
    <property type="match status" value="1"/>
</dbReference>
<organism evidence="5">
    <name type="scientific">hydrothermal vent metagenome</name>
    <dbReference type="NCBI Taxonomy" id="652676"/>
    <lineage>
        <taxon>unclassified sequences</taxon>
        <taxon>metagenomes</taxon>
        <taxon>ecological metagenomes</taxon>
    </lineage>
</organism>